<dbReference type="InterPro" id="IPR000648">
    <property type="entry name" value="Oxysterol-bd"/>
</dbReference>
<dbReference type="SMART" id="SM00233">
    <property type="entry name" value="PH"/>
    <property type="match status" value="1"/>
</dbReference>
<dbReference type="InterPro" id="IPR001849">
    <property type="entry name" value="PH_domain"/>
</dbReference>
<evidence type="ECO:0000256" key="11">
    <source>
        <dbReference type="SAM" id="MobiDB-lite"/>
    </source>
</evidence>
<dbReference type="AlphaFoldDB" id="A0ABD0WSS5"/>
<keyword evidence="10" id="KW-0175">Coiled coil</keyword>
<keyword evidence="15" id="KW-1185">Reference proteome</keyword>
<dbReference type="SUPFAM" id="SSF144000">
    <property type="entry name" value="Oxysterol-binding protein-like"/>
    <property type="match status" value="1"/>
</dbReference>
<dbReference type="Proteomes" id="UP001557470">
    <property type="component" value="Unassembled WGS sequence"/>
</dbReference>
<dbReference type="CDD" id="cd13284">
    <property type="entry name" value="PH_OSBP_ORP4"/>
    <property type="match status" value="1"/>
</dbReference>
<feature type="region of interest" description="Disordered" evidence="11">
    <location>
        <begin position="372"/>
        <end position="421"/>
    </location>
</feature>
<organism evidence="14 15">
    <name type="scientific">Umbra pygmaea</name>
    <name type="common">Eastern mudminnow</name>
    <dbReference type="NCBI Taxonomy" id="75934"/>
    <lineage>
        <taxon>Eukaryota</taxon>
        <taxon>Metazoa</taxon>
        <taxon>Chordata</taxon>
        <taxon>Craniata</taxon>
        <taxon>Vertebrata</taxon>
        <taxon>Euteleostomi</taxon>
        <taxon>Actinopterygii</taxon>
        <taxon>Neopterygii</taxon>
        <taxon>Teleostei</taxon>
        <taxon>Protacanthopterygii</taxon>
        <taxon>Esociformes</taxon>
        <taxon>Umbridae</taxon>
        <taxon>Umbra</taxon>
    </lineage>
</organism>
<evidence type="ECO:0000259" key="13">
    <source>
        <dbReference type="PROSITE" id="PS50003"/>
    </source>
</evidence>
<evidence type="ECO:0000256" key="7">
    <source>
        <dbReference type="ARBA" id="ARBA00023136"/>
    </source>
</evidence>
<feature type="signal peptide" evidence="12">
    <location>
        <begin position="1"/>
        <end position="26"/>
    </location>
</feature>
<feature type="region of interest" description="Disordered" evidence="11">
    <location>
        <begin position="319"/>
        <end position="353"/>
    </location>
</feature>
<feature type="region of interest" description="Disordered" evidence="11">
    <location>
        <begin position="738"/>
        <end position="767"/>
    </location>
</feature>
<evidence type="ECO:0000256" key="5">
    <source>
        <dbReference type="ARBA" id="ARBA00023055"/>
    </source>
</evidence>
<keyword evidence="4" id="KW-0597">Phosphoprotein</keyword>
<dbReference type="PANTHER" id="PTHR10972">
    <property type="entry name" value="OXYSTEROL-BINDING PROTEIN-RELATED"/>
    <property type="match status" value="1"/>
</dbReference>
<evidence type="ECO:0000313" key="15">
    <source>
        <dbReference type="Proteomes" id="UP001557470"/>
    </source>
</evidence>
<feature type="compositionally biased region" description="Acidic residues" evidence="11">
    <location>
        <begin position="157"/>
        <end position="166"/>
    </location>
</feature>
<dbReference type="PANTHER" id="PTHR10972:SF194">
    <property type="entry name" value="OXYSTEROL-BINDING PROTEIN 2"/>
    <property type="match status" value="1"/>
</dbReference>
<dbReference type="InterPro" id="IPR037239">
    <property type="entry name" value="OSBP_sf"/>
</dbReference>
<evidence type="ECO:0000256" key="6">
    <source>
        <dbReference type="ARBA" id="ARBA00023121"/>
    </source>
</evidence>
<evidence type="ECO:0000256" key="8">
    <source>
        <dbReference type="RuleBase" id="RU003844"/>
    </source>
</evidence>
<gene>
    <name evidence="14" type="ORF">UPYG_G00184060</name>
</gene>
<feature type="compositionally biased region" description="Polar residues" evidence="11">
    <location>
        <begin position="380"/>
        <end position="409"/>
    </location>
</feature>
<dbReference type="Pfam" id="PF00169">
    <property type="entry name" value="PH"/>
    <property type="match status" value="1"/>
</dbReference>
<evidence type="ECO:0000256" key="3">
    <source>
        <dbReference type="ARBA" id="ARBA00022448"/>
    </source>
</evidence>
<dbReference type="Gene3D" id="2.40.160.120">
    <property type="match status" value="1"/>
</dbReference>
<sequence>MGRATALCGRSSRIVSFLSAVPCLSGCTPQPAAEQRMSDQGKVSASIPAGAPTPGSDTYKGWLFKWTNYLKGYQRRWFVLSNGLLSYYRTQAEMAHTCRGTINLATAHIDTEDACNMVLSSGGRTYHLKASSEVERQRWVTALELAKAKAIRMMNDQSDDSGDEEPTTQSDRSEGIQGTLKTLISKLDDLSTCNDLIAKHGAALQRSLSELEALRVPIEGGEKIKGVNERATLFRITSNAMINTLSAQKGMPVAPLPPQEQTLHRQSDKACRDFLDLAETHSRRWQRALQYEREQRIHLEETIEQLAKQHNSLERAWREAPTLSAHTPSAPTTHRGGVERLQKGEASDEDEDTEYFDAMEDSPAFITVTATENTQHRHSQSNLSGASGGPTNDWSQNNVSPTCNESGRSLQPLRNRRSHIPDKPNYSLNLWSIMKNCIGKELSKIPMPVNFNEPLSMLQRLTEDLEYHHLLDKAARCDSSLEQLCLVAAFSVSSYSTTVHRTAKPFNPLLGETYELDRLDEFGYRSLCEQVSHHPPAAAHHVISQRGWTLWQEITIASKFRGKYLSIMPLGAIHLEFQGTGNHYVWRKVTSTVHNIIVGKLWIDQSGDIDIVNHRTKETCQLKFSPYSYFSREVPRKVTGVVSDNEGQAHYILSGTWDDKIESSKIVQSSKGGSDGKQKTVYQTLSPKLLWKKYPLPDNAENMYFFSSLALTLNEPEDGVGLTDSRLRPDQRLMEEGKWDEANSEKQRLEEKQRAVRRRRDAEATDALDKGGEYERYQPQWFYKRTNSITGETSFVYKGGYWEAKDSQDWSMCSEIF</sequence>
<evidence type="ECO:0000256" key="12">
    <source>
        <dbReference type="SAM" id="SignalP"/>
    </source>
</evidence>
<evidence type="ECO:0000256" key="4">
    <source>
        <dbReference type="ARBA" id="ARBA00022553"/>
    </source>
</evidence>
<feature type="domain" description="PH" evidence="13">
    <location>
        <begin position="56"/>
        <end position="148"/>
    </location>
</feature>
<dbReference type="GO" id="GO:0032934">
    <property type="term" value="F:sterol binding"/>
    <property type="evidence" value="ECO:0007669"/>
    <property type="project" value="UniProtKB-ARBA"/>
</dbReference>
<evidence type="ECO:0000313" key="14">
    <source>
        <dbReference type="EMBL" id="KAL0979356.1"/>
    </source>
</evidence>
<feature type="chain" id="PRO_5044784692" description="Oxysterol-binding protein" evidence="12">
    <location>
        <begin position="27"/>
        <end position="817"/>
    </location>
</feature>
<comment type="subcellular location">
    <subcellularLocation>
        <location evidence="1">Membrane</location>
        <topology evidence="1">Peripheral membrane protein</topology>
    </subcellularLocation>
</comment>
<comment type="caution">
    <text evidence="14">The sequence shown here is derived from an EMBL/GenBank/DDBJ whole genome shotgun (WGS) entry which is preliminary data.</text>
</comment>
<comment type="similarity">
    <text evidence="2 8">Belongs to the OSBP family.</text>
</comment>
<feature type="compositionally biased region" description="Basic and acidic residues" evidence="11">
    <location>
        <begin position="336"/>
        <end position="346"/>
    </location>
</feature>
<dbReference type="EMBL" id="JAGEUA010000005">
    <property type="protein sequence ID" value="KAL0979356.1"/>
    <property type="molecule type" value="Genomic_DNA"/>
</dbReference>
<evidence type="ECO:0000256" key="9">
    <source>
        <dbReference type="RuleBase" id="RU003845"/>
    </source>
</evidence>
<dbReference type="GO" id="GO:0006869">
    <property type="term" value="P:lipid transport"/>
    <property type="evidence" value="ECO:0007669"/>
    <property type="project" value="UniProtKB-KW"/>
</dbReference>
<evidence type="ECO:0000256" key="2">
    <source>
        <dbReference type="ARBA" id="ARBA00008842"/>
    </source>
</evidence>
<dbReference type="InterPro" id="IPR018494">
    <property type="entry name" value="Oxysterol-bd_CS"/>
</dbReference>
<proteinExistence type="inferred from homology"/>
<dbReference type="GO" id="GO:0016020">
    <property type="term" value="C:membrane"/>
    <property type="evidence" value="ECO:0007669"/>
    <property type="project" value="UniProtKB-SubCell"/>
</dbReference>
<feature type="coiled-coil region" evidence="10">
    <location>
        <begin position="289"/>
        <end position="316"/>
    </location>
</feature>
<dbReference type="FunFam" id="2.40.160.120:FF:000003">
    <property type="entry name" value="Oxysterol-binding protein"/>
    <property type="match status" value="1"/>
</dbReference>
<reference evidence="14 15" key="1">
    <citation type="submission" date="2024-06" db="EMBL/GenBank/DDBJ databases">
        <authorList>
            <person name="Pan Q."/>
            <person name="Wen M."/>
            <person name="Jouanno E."/>
            <person name="Zahm M."/>
            <person name="Klopp C."/>
            <person name="Cabau C."/>
            <person name="Louis A."/>
            <person name="Berthelot C."/>
            <person name="Parey E."/>
            <person name="Roest Crollius H."/>
            <person name="Montfort J."/>
            <person name="Robinson-Rechavi M."/>
            <person name="Bouchez O."/>
            <person name="Lampietro C."/>
            <person name="Lopez Roques C."/>
            <person name="Donnadieu C."/>
            <person name="Postlethwait J."/>
            <person name="Bobe J."/>
            <person name="Verreycken H."/>
            <person name="Guiguen Y."/>
        </authorList>
    </citation>
    <scope>NUCLEOTIDE SEQUENCE [LARGE SCALE GENOMIC DNA]</scope>
    <source>
        <strain evidence="14">Up_M1</strain>
        <tissue evidence="14">Testis</tissue>
    </source>
</reference>
<dbReference type="PROSITE" id="PS01013">
    <property type="entry name" value="OSBP"/>
    <property type="match status" value="1"/>
</dbReference>
<dbReference type="SUPFAM" id="SSF50729">
    <property type="entry name" value="PH domain-like"/>
    <property type="match status" value="1"/>
</dbReference>
<evidence type="ECO:0000256" key="1">
    <source>
        <dbReference type="ARBA" id="ARBA00004170"/>
    </source>
</evidence>
<evidence type="ECO:0000256" key="10">
    <source>
        <dbReference type="SAM" id="Coils"/>
    </source>
</evidence>
<keyword evidence="7" id="KW-0472">Membrane</keyword>
<dbReference type="Pfam" id="PF01237">
    <property type="entry name" value="Oxysterol_BP"/>
    <property type="match status" value="1"/>
</dbReference>
<keyword evidence="5 9" id="KW-0445">Lipid transport</keyword>
<accession>A0ABD0WSS5</accession>
<name>A0ABD0WSS5_UMBPY</name>
<keyword evidence="3 9" id="KW-0813">Transport</keyword>
<dbReference type="Gene3D" id="2.30.29.30">
    <property type="entry name" value="Pleckstrin-homology domain (PH domain)/Phosphotyrosine-binding domain (PTB)"/>
    <property type="match status" value="1"/>
</dbReference>
<dbReference type="FunFam" id="2.30.29.30:FF:000074">
    <property type="entry name" value="Oxysterol-binding protein"/>
    <property type="match status" value="1"/>
</dbReference>
<protein>
    <recommendedName>
        <fullName evidence="9">Oxysterol-binding protein</fullName>
    </recommendedName>
</protein>
<feature type="region of interest" description="Disordered" evidence="11">
    <location>
        <begin position="154"/>
        <end position="177"/>
    </location>
</feature>
<dbReference type="PROSITE" id="PS50003">
    <property type="entry name" value="PH_DOMAIN"/>
    <property type="match status" value="1"/>
</dbReference>
<keyword evidence="12" id="KW-0732">Signal</keyword>
<keyword evidence="6" id="KW-0446">Lipid-binding</keyword>
<dbReference type="InterPro" id="IPR011993">
    <property type="entry name" value="PH-like_dom_sf"/>
</dbReference>